<evidence type="ECO:0000313" key="1">
    <source>
        <dbReference type="EMBL" id="ESU81232.1"/>
    </source>
</evidence>
<dbReference type="Proteomes" id="UP000017944">
    <property type="component" value="Unassembled WGS sequence"/>
</dbReference>
<evidence type="ECO:0000313" key="2">
    <source>
        <dbReference type="Proteomes" id="UP000017944"/>
    </source>
</evidence>
<gene>
    <name evidence="1" type="ORF">WRSd3_00892</name>
</gene>
<reference evidence="1 2" key="1">
    <citation type="submission" date="2013-10" db="EMBL/GenBank/DDBJ databases">
        <title>Draft genomes and the virulence plasmids of Sd1617 vaccine constructs: WRSd3 and WRSd5.</title>
        <authorList>
            <person name="Aksomboon Vongsawan A."/>
            <person name="Venkatesan M.M."/>
            <person name="Vaisvil B."/>
            <person name="Emel G."/>
            <person name="Kepatral V."/>
            <person name="Sethabutr O."/>
            <person name="Serichantalergs O."/>
            <person name="Mason C."/>
        </authorList>
    </citation>
    <scope>NUCLEOTIDE SEQUENCE [LARGE SCALE GENOMIC DNA]</scope>
    <source>
        <strain evidence="1 2">WRSd3</strain>
    </source>
</reference>
<comment type="caution">
    <text evidence="1">The sequence shown here is derived from an EMBL/GenBank/DDBJ whole genome shotgun (WGS) entry which is preliminary data.</text>
</comment>
<sequence length="31" mass="3659">MDKRMAIAESTGKRNEKTEKRLSQFLWITCS</sequence>
<name>A0A090NKZ6_SHIDY</name>
<protein>
    <submittedName>
        <fullName evidence="1">Uncharacterized protein</fullName>
    </submittedName>
</protein>
<accession>A0A090NKZ6</accession>
<proteinExistence type="predicted"/>
<dbReference type="AlphaFoldDB" id="A0A090NKZ6"/>
<dbReference type="EMBL" id="AXUT01000070">
    <property type="protein sequence ID" value="ESU81232.1"/>
    <property type="molecule type" value="Genomic_DNA"/>
</dbReference>
<organism evidence="1 2">
    <name type="scientific">Shigella dysenteriae WRSd3</name>
    <dbReference type="NCBI Taxonomy" id="1401327"/>
    <lineage>
        <taxon>Bacteria</taxon>
        <taxon>Pseudomonadati</taxon>
        <taxon>Pseudomonadota</taxon>
        <taxon>Gammaproteobacteria</taxon>
        <taxon>Enterobacterales</taxon>
        <taxon>Enterobacteriaceae</taxon>
        <taxon>Shigella</taxon>
    </lineage>
</organism>